<dbReference type="OrthoDB" id="5988181at2759"/>
<comment type="caution">
    <text evidence="2">The sequence shown here is derived from an EMBL/GenBank/DDBJ whole genome shotgun (WGS) entry which is preliminary data.</text>
</comment>
<evidence type="ECO:0000313" key="2">
    <source>
        <dbReference type="EMBL" id="KAG0496966.1"/>
    </source>
</evidence>
<feature type="compositionally biased region" description="Basic residues" evidence="1">
    <location>
        <begin position="30"/>
        <end position="39"/>
    </location>
</feature>
<sequence>MRNAADWPPLQDMVTAEREAGQPTQEMKIARRNRSKGFHNHTNERPTECEGYRNCRRRRRVDRKRGLELGFERR</sequence>
<feature type="region of interest" description="Disordered" evidence="1">
    <location>
        <begin position="1"/>
        <end position="50"/>
    </location>
</feature>
<reference evidence="2 3" key="1">
    <citation type="journal article" date="2020" name="Nat. Food">
        <title>A phased Vanilla planifolia genome enables genetic improvement of flavour and production.</title>
        <authorList>
            <person name="Hasing T."/>
            <person name="Tang H."/>
            <person name="Brym M."/>
            <person name="Khazi F."/>
            <person name="Huang T."/>
            <person name="Chambers A.H."/>
        </authorList>
    </citation>
    <scope>NUCLEOTIDE SEQUENCE [LARGE SCALE GENOMIC DNA]</scope>
    <source>
        <tissue evidence="2">Leaf</tissue>
    </source>
</reference>
<organism evidence="2 3">
    <name type="scientific">Vanilla planifolia</name>
    <name type="common">Vanilla</name>
    <dbReference type="NCBI Taxonomy" id="51239"/>
    <lineage>
        <taxon>Eukaryota</taxon>
        <taxon>Viridiplantae</taxon>
        <taxon>Streptophyta</taxon>
        <taxon>Embryophyta</taxon>
        <taxon>Tracheophyta</taxon>
        <taxon>Spermatophyta</taxon>
        <taxon>Magnoliopsida</taxon>
        <taxon>Liliopsida</taxon>
        <taxon>Asparagales</taxon>
        <taxon>Orchidaceae</taxon>
        <taxon>Vanilloideae</taxon>
        <taxon>Vanilleae</taxon>
        <taxon>Vanilla</taxon>
    </lineage>
</organism>
<accession>A0A835RYL4</accession>
<protein>
    <submittedName>
        <fullName evidence="2">Uncharacterized protein</fullName>
    </submittedName>
</protein>
<dbReference type="Proteomes" id="UP000636800">
    <property type="component" value="Chromosome 1"/>
</dbReference>
<evidence type="ECO:0000313" key="3">
    <source>
        <dbReference type="Proteomes" id="UP000636800"/>
    </source>
</evidence>
<proteinExistence type="predicted"/>
<feature type="compositionally biased region" description="Basic and acidic residues" evidence="1">
    <location>
        <begin position="41"/>
        <end position="50"/>
    </location>
</feature>
<evidence type="ECO:0000256" key="1">
    <source>
        <dbReference type="SAM" id="MobiDB-lite"/>
    </source>
</evidence>
<keyword evidence="3" id="KW-1185">Reference proteome</keyword>
<dbReference type="AlphaFoldDB" id="A0A835RYL4"/>
<gene>
    <name evidence="2" type="ORF">HPP92_001657</name>
</gene>
<name>A0A835RYL4_VANPL</name>
<dbReference type="EMBL" id="JADCNL010000001">
    <property type="protein sequence ID" value="KAG0496966.1"/>
    <property type="molecule type" value="Genomic_DNA"/>
</dbReference>